<keyword evidence="8 9" id="KW-0456">Lyase</keyword>
<evidence type="ECO:0000256" key="3">
    <source>
        <dbReference type="ARBA" id="ARBA00007481"/>
    </source>
</evidence>
<dbReference type="PROSITE" id="PS00954">
    <property type="entry name" value="IGP_DEHYDRATASE_1"/>
    <property type="match status" value="1"/>
</dbReference>
<dbReference type="Proteomes" id="UP000014071">
    <property type="component" value="Unassembled WGS sequence"/>
</dbReference>
<dbReference type="InterPro" id="IPR000807">
    <property type="entry name" value="ImidazoleglycerolP_deHydtase"/>
</dbReference>
<dbReference type="NCBIfam" id="NF002114">
    <property type="entry name" value="PRK00951.2-4"/>
    <property type="match status" value="1"/>
</dbReference>
<dbReference type="Gene3D" id="3.30.230.40">
    <property type="entry name" value="Imidazole glycerol phosphate dehydratase, domain 1"/>
    <property type="match status" value="2"/>
</dbReference>
<dbReference type="InterPro" id="IPR020565">
    <property type="entry name" value="ImidazoleglycerP_deHydtase_CS"/>
</dbReference>
<accession>R9P701</accession>
<reference evidence="11" key="1">
    <citation type="journal article" date="2013" name="Genome Announc.">
        <title>Draft genome sequence of the basidiomycetous yeast-like fungus Pseudozyma hubeiensis SY62, which produces an abundant amount of the biosurfactant mannosylerythritol lipids.</title>
        <authorList>
            <person name="Konishi M."/>
            <person name="Hatada Y."/>
            <person name="Horiuchi J."/>
        </authorList>
    </citation>
    <scope>NUCLEOTIDE SEQUENCE [LARGE SCALE GENOMIC DNA]</scope>
    <source>
        <strain evidence="11">SY62</strain>
    </source>
</reference>
<keyword evidence="6" id="KW-0028">Amino-acid biosynthesis</keyword>
<evidence type="ECO:0000256" key="6">
    <source>
        <dbReference type="ARBA" id="ARBA00022605"/>
    </source>
</evidence>
<dbReference type="STRING" id="1305764.R9P701"/>
<proteinExistence type="inferred from homology"/>
<dbReference type="Pfam" id="PF00475">
    <property type="entry name" value="IGPD"/>
    <property type="match status" value="1"/>
</dbReference>
<dbReference type="OrthoDB" id="447729at2759"/>
<dbReference type="GO" id="GO:0000105">
    <property type="term" value="P:L-histidine biosynthetic process"/>
    <property type="evidence" value="ECO:0007669"/>
    <property type="project" value="UniProtKB-UniPathway"/>
</dbReference>
<dbReference type="GeneID" id="24110007"/>
<dbReference type="HOGENOM" id="CLU_044308_2_1_1"/>
<dbReference type="CDD" id="cd07914">
    <property type="entry name" value="IGPD"/>
    <property type="match status" value="1"/>
</dbReference>
<dbReference type="SUPFAM" id="SSF54211">
    <property type="entry name" value="Ribosomal protein S5 domain 2-like"/>
    <property type="match status" value="2"/>
</dbReference>
<dbReference type="GO" id="GO:0004424">
    <property type="term" value="F:imidazoleglycerol-phosphate dehydratase activity"/>
    <property type="evidence" value="ECO:0007669"/>
    <property type="project" value="UniProtKB-EC"/>
</dbReference>
<dbReference type="InterPro" id="IPR020568">
    <property type="entry name" value="Ribosomal_Su5_D2-typ_SF"/>
</dbReference>
<evidence type="ECO:0000313" key="11">
    <source>
        <dbReference type="Proteomes" id="UP000014071"/>
    </source>
</evidence>
<dbReference type="HAMAP" id="MF_00076">
    <property type="entry name" value="HisB"/>
    <property type="match status" value="1"/>
</dbReference>
<dbReference type="InterPro" id="IPR038494">
    <property type="entry name" value="IGPD_sf"/>
</dbReference>
<gene>
    <name evidence="10" type="ORF">PHSY_004726</name>
</gene>
<sequence length="297" mass="31989">MASAASAGTFEARSATVSRVTNETKIQVSLSLDTHPTLAPQTISVKTGIGFLDHMLHALAKHGGMSLTLACDGDLWIDDHHTAEDCALALGAAFKKALGPVKGIKRYGTGHAPLDEALSRAVIDISSRPYCIAELGLKREKIGDLSCEMIPHVFHSFAMEAGVTLHVDCLRGDNDHHRSESAFKALALAIKEAITRTGSDDVPSTKGEYAAFSDAQSSEQRASMQAMRLLTLLFSSCDTNFALRSRRSLSRMAQRYVSSSAAKTINRLIFCSLLAIISWSTAIFEALITNAQFVACQ</sequence>
<comment type="catalytic activity">
    <reaction evidence="1 9">
        <text>D-erythro-1-(imidazol-4-yl)glycerol 3-phosphate = 3-(imidazol-4-yl)-2-oxopropyl phosphate + H2O</text>
        <dbReference type="Rhea" id="RHEA:11040"/>
        <dbReference type="ChEBI" id="CHEBI:15377"/>
        <dbReference type="ChEBI" id="CHEBI:57766"/>
        <dbReference type="ChEBI" id="CHEBI:58278"/>
        <dbReference type="EC" id="4.2.1.19"/>
    </reaction>
</comment>
<dbReference type="PANTHER" id="PTHR23133">
    <property type="entry name" value="IMIDAZOLEGLYCEROL-PHOSPHATE DEHYDRATASE HIS7"/>
    <property type="match status" value="1"/>
</dbReference>
<name>R9P701_PSEHS</name>
<evidence type="ECO:0000256" key="8">
    <source>
        <dbReference type="ARBA" id="ARBA00023239"/>
    </source>
</evidence>
<evidence type="ECO:0000256" key="7">
    <source>
        <dbReference type="ARBA" id="ARBA00023102"/>
    </source>
</evidence>
<keyword evidence="7 9" id="KW-0368">Histidine biosynthesis</keyword>
<dbReference type="EMBL" id="DF238808">
    <property type="protein sequence ID" value="GAC97141.1"/>
    <property type="molecule type" value="Genomic_DNA"/>
</dbReference>
<dbReference type="PANTHER" id="PTHR23133:SF2">
    <property type="entry name" value="IMIDAZOLEGLYCEROL-PHOSPHATE DEHYDRATASE"/>
    <property type="match status" value="1"/>
</dbReference>
<dbReference type="EC" id="4.2.1.19" evidence="4 9"/>
<comment type="similarity">
    <text evidence="3 9">Belongs to the imidazoleglycerol-phosphate dehydratase family.</text>
</comment>
<dbReference type="NCBIfam" id="NF002111">
    <property type="entry name" value="PRK00951.2-1"/>
    <property type="match status" value="1"/>
</dbReference>
<keyword evidence="11" id="KW-1185">Reference proteome</keyword>
<dbReference type="FunFam" id="3.30.230.40:FF:000004">
    <property type="entry name" value="Imidazoleglycerol-phosphate dehydratase"/>
    <property type="match status" value="1"/>
</dbReference>
<evidence type="ECO:0000256" key="2">
    <source>
        <dbReference type="ARBA" id="ARBA00005047"/>
    </source>
</evidence>
<dbReference type="FunFam" id="3.30.230.40:FF:000001">
    <property type="entry name" value="Imidazoleglycerol-phosphate dehydratase HisB"/>
    <property type="match status" value="1"/>
</dbReference>
<dbReference type="UniPathway" id="UPA00031">
    <property type="reaction ID" value="UER00011"/>
</dbReference>
<organism evidence="10 11">
    <name type="scientific">Pseudozyma hubeiensis (strain SY62)</name>
    <name type="common">Yeast</name>
    <dbReference type="NCBI Taxonomy" id="1305764"/>
    <lineage>
        <taxon>Eukaryota</taxon>
        <taxon>Fungi</taxon>
        <taxon>Dikarya</taxon>
        <taxon>Basidiomycota</taxon>
        <taxon>Ustilaginomycotina</taxon>
        <taxon>Ustilaginomycetes</taxon>
        <taxon>Ustilaginales</taxon>
        <taxon>Ustilaginaceae</taxon>
        <taxon>Pseudozyma</taxon>
    </lineage>
</organism>
<protein>
    <recommendedName>
        <fullName evidence="5 9">Imidazoleglycerol-phosphate dehydratase</fullName>
        <ecNumber evidence="4 9">4.2.1.19</ecNumber>
    </recommendedName>
</protein>
<dbReference type="eggNOG" id="KOG3143">
    <property type="taxonomic scope" value="Eukaryota"/>
</dbReference>
<evidence type="ECO:0000256" key="5">
    <source>
        <dbReference type="ARBA" id="ARBA00016664"/>
    </source>
</evidence>
<evidence type="ECO:0000256" key="1">
    <source>
        <dbReference type="ARBA" id="ARBA00001723"/>
    </source>
</evidence>
<evidence type="ECO:0000313" key="10">
    <source>
        <dbReference type="EMBL" id="GAC97141.1"/>
    </source>
</evidence>
<evidence type="ECO:0000256" key="9">
    <source>
        <dbReference type="RuleBase" id="RU000598"/>
    </source>
</evidence>
<dbReference type="AlphaFoldDB" id="R9P701"/>
<dbReference type="RefSeq" id="XP_012190728.1">
    <property type="nucleotide sequence ID" value="XM_012335338.1"/>
</dbReference>
<evidence type="ECO:0000256" key="4">
    <source>
        <dbReference type="ARBA" id="ARBA00012075"/>
    </source>
</evidence>
<comment type="pathway">
    <text evidence="2 9">Amino-acid biosynthesis; L-histidine biosynthesis; L-histidine from 5-phospho-alpha-D-ribose 1-diphosphate: step 6/9.</text>
</comment>
<dbReference type="PROSITE" id="PS00955">
    <property type="entry name" value="IGP_DEHYDRATASE_2"/>
    <property type="match status" value="1"/>
</dbReference>